<evidence type="ECO:0000256" key="2">
    <source>
        <dbReference type="SAM" id="Phobius"/>
    </source>
</evidence>
<accession>A0A7W7MS95</accession>
<feature type="transmembrane region" description="Helical" evidence="2">
    <location>
        <begin position="53"/>
        <end position="76"/>
    </location>
</feature>
<gene>
    <name evidence="3" type="ORF">BJ971_004991</name>
</gene>
<protein>
    <submittedName>
        <fullName evidence="3">Uncharacterized protein</fullName>
    </submittedName>
</protein>
<keyword evidence="2" id="KW-0812">Transmembrane</keyword>
<reference evidence="3 4" key="1">
    <citation type="submission" date="2020-08" db="EMBL/GenBank/DDBJ databases">
        <title>Sequencing the genomes of 1000 actinobacteria strains.</title>
        <authorList>
            <person name="Klenk H.-P."/>
        </authorList>
    </citation>
    <scope>NUCLEOTIDE SEQUENCE [LARGE SCALE GENOMIC DNA]</scope>
    <source>
        <strain evidence="3 4">DSM 43149</strain>
    </source>
</reference>
<feature type="transmembrane region" description="Helical" evidence="2">
    <location>
        <begin position="21"/>
        <end position="47"/>
    </location>
</feature>
<keyword evidence="4" id="KW-1185">Reference proteome</keyword>
<evidence type="ECO:0000256" key="1">
    <source>
        <dbReference type="SAM" id="MobiDB-lite"/>
    </source>
</evidence>
<organism evidence="3 4">
    <name type="scientific">Actinoplanes digitatis</name>
    <dbReference type="NCBI Taxonomy" id="1868"/>
    <lineage>
        <taxon>Bacteria</taxon>
        <taxon>Bacillati</taxon>
        <taxon>Actinomycetota</taxon>
        <taxon>Actinomycetes</taxon>
        <taxon>Micromonosporales</taxon>
        <taxon>Micromonosporaceae</taxon>
        <taxon>Actinoplanes</taxon>
    </lineage>
</organism>
<comment type="caution">
    <text evidence="3">The sequence shown here is derived from an EMBL/GenBank/DDBJ whole genome shotgun (WGS) entry which is preliminary data.</text>
</comment>
<dbReference type="Proteomes" id="UP000578112">
    <property type="component" value="Unassembled WGS sequence"/>
</dbReference>
<evidence type="ECO:0000313" key="3">
    <source>
        <dbReference type="EMBL" id="MBB4764435.1"/>
    </source>
</evidence>
<sequence>MSNLTNGHGPDKHTDGDRARVVIACLLTAGGFLSSSAPILVISGAWALDGGTVRYVITMGGAVLVIALLLAAVYVASPGTSRRRRGDSRTGPAARSRSRQRRS</sequence>
<keyword evidence="2" id="KW-0472">Membrane</keyword>
<proteinExistence type="predicted"/>
<dbReference type="AlphaFoldDB" id="A0A7W7MS95"/>
<dbReference type="RefSeq" id="WP_184995628.1">
    <property type="nucleotide sequence ID" value="NZ_BOMK01000027.1"/>
</dbReference>
<feature type="region of interest" description="Disordered" evidence="1">
    <location>
        <begin position="78"/>
        <end position="103"/>
    </location>
</feature>
<dbReference type="EMBL" id="JACHNH010000001">
    <property type="protein sequence ID" value="MBB4764435.1"/>
    <property type="molecule type" value="Genomic_DNA"/>
</dbReference>
<name>A0A7W7MS95_9ACTN</name>
<evidence type="ECO:0000313" key="4">
    <source>
        <dbReference type="Proteomes" id="UP000578112"/>
    </source>
</evidence>
<keyword evidence="2" id="KW-1133">Transmembrane helix</keyword>